<dbReference type="Proteomes" id="UP000803884">
    <property type="component" value="Unassembled WGS sequence"/>
</dbReference>
<gene>
    <name evidence="2" type="ORF">WHR41_08246</name>
</gene>
<dbReference type="AlphaFoldDB" id="A0AB34KI07"/>
<feature type="compositionally biased region" description="Polar residues" evidence="1">
    <location>
        <begin position="1"/>
        <end position="11"/>
    </location>
</feature>
<feature type="compositionally biased region" description="Acidic residues" evidence="1">
    <location>
        <begin position="148"/>
        <end position="157"/>
    </location>
</feature>
<evidence type="ECO:0000256" key="1">
    <source>
        <dbReference type="SAM" id="MobiDB-lite"/>
    </source>
</evidence>
<reference evidence="2 3" key="1">
    <citation type="journal article" date="2020" name="Microbiol. Resour. Announc.">
        <title>Draft Genome Sequence of a Cladosporium Species Isolated from the Mesophotic Ascidian Didemnum maculosum.</title>
        <authorList>
            <person name="Gioti A."/>
            <person name="Siaperas R."/>
            <person name="Nikolaivits E."/>
            <person name="Le Goff G."/>
            <person name="Ouazzani J."/>
            <person name="Kotoulas G."/>
            <person name="Topakas E."/>
        </authorList>
    </citation>
    <scope>NUCLEOTIDE SEQUENCE [LARGE SCALE GENOMIC DNA]</scope>
    <source>
        <strain evidence="2 3">TM138-S3</strain>
    </source>
</reference>
<protein>
    <submittedName>
        <fullName evidence="2">Uncharacterized protein</fullName>
    </submittedName>
</protein>
<evidence type="ECO:0000313" key="2">
    <source>
        <dbReference type="EMBL" id="KAL1582970.1"/>
    </source>
</evidence>
<accession>A0AB34KI07</accession>
<evidence type="ECO:0000313" key="3">
    <source>
        <dbReference type="Proteomes" id="UP000803884"/>
    </source>
</evidence>
<dbReference type="RefSeq" id="XP_069226077.1">
    <property type="nucleotide sequence ID" value="XM_069376850.1"/>
</dbReference>
<dbReference type="EMBL" id="JAAQHG020000041">
    <property type="protein sequence ID" value="KAL1582970.1"/>
    <property type="molecule type" value="Genomic_DNA"/>
</dbReference>
<keyword evidence="3" id="KW-1185">Reference proteome</keyword>
<feature type="region of interest" description="Disordered" evidence="1">
    <location>
        <begin position="148"/>
        <end position="167"/>
    </location>
</feature>
<dbReference type="GeneID" id="96009688"/>
<feature type="region of interest" description="Disordered" evidence="1">
    <location>
        <begin position="1"/>
        <end position="21"/>
    </location>
</feature>
<name>A0AB34KI07_9PEZI</name>
<comment type="caution">
    <text evidence="2">The sequence shown here is derived from an EMBL/GenBank/DDBJ whole genome shotgun (WGS) entry which is preliminary data.</text>
</comment>
<sequence length="245" mass="27432">MSTHSENTAGTNDAGCDGEVWTGEMGADRGAQDLLALFVLDDIPNETVNTLLRENAARIKGDLTLWLADNYDTLPDYKRRSTLGTSFPIDTDWRSPFIGKTVPDAITFIRNAPKPPKPLSKRFCAVVTRKCLENELVLICKSLEDEIESDSDEDDSGNDIAINDEGSPILSSDRFMMQAEGGKGIRFSDGTERTEKQALQELGDDYDGIQVIPTPDDEVGMFHYGFERIEWKERYIAWREDQALL</sequence>
<proteinExistence type="predicted"/>
<organism evidence="2 3">
    <name type="scientific">Cladosporium halotolerans</name>
    <dbReference type="NCBI Taxonomy" id="1052096"/>
    <lineage>
        <taxon>Eukaryota</taxon>
        <taxon>Fungi</taxon>
        <taxon>Dikarya</taxon>
        <taxon>Ascomycota</taxon>
        <taxon>Pezizomycotina</taxon>
        <taxon>Dothideomycetes</taxon>
        <taxon>Dothideomycetidae</taxon>
        <taxon>Cladosporiales</taxon>
        <taxon>Cladosporiaceae</taxon>
        <taxon>Cladosporium</taxon>
    </lineage>
</organism>